<feature type="transmembrane region" description="Helical" evidence="1">
    <location>
        <begin position="67"/>
        <end position="87"/>
    </location>
</feature>
<feature type="transmembrane region" description="Helical" evidence="1">
    <location>
        <begin position="115"/>
        <end position="138"/>
    </location>
</feature>
<keyword evidence="1" id="KW-1133">Transmembrane helix</keyword>
<gene>
    <name evidence="2" type="ORF">MELIAE_LOCUS1480</name>
</gene>
<evidence type="ECO:0000313" key="2">
    <source>
        <dbReference type="EMBL" id="CAH0547496.1"/>
    </source>
</evidence>
<protein>
    <submittedName>
        <fullName evidence="2">Uncharacterized protein</fullName>
    </submittedName>
</protein>
<proteinExistence type="predicted"/>
<reference evidence="2" key="1">
    <citation type="submission" date="2021-12" db="EMBL/GenBank/DDBJ databases">
        <authorList>
            <person name="King R."/>
        </authorList>
    </citation>
    <scope>NUCLEOTIDE SEQUENCE</scope>
</reference>
<name>A0A9P0AUK4_BRAAE</name>
<keyword evidence="1" id="KW-0812">Transmembrane</keyword>
<sequence>MYLTQIIRVPCRLLSNLTSSKLAPFKQISQRRTFFNFFKKPRIEELKLKDNIPDEYNLIYKSTMNNYLVIAQYVGGISTIAVGFMVLKTLYKPAVLPNQDIPSLYTKARPIDNEVYVYFAVLTGIILVIQLLVSKVPIRIYNYPKRKEYVFVFNGNTPLKSKKVYCKTGEVYPAFHNSFMPWKECNYEIKNKQEIIIVEENFQRPADLYIMMGVQRDKSEAEE</sequence>
<organism evidence="2 3">
    <name type="scientific">Brassicogethes aeneus</name>
    <name type="common">Rape pollen beetle</name>
    <name type="synonym">Meligethes aeneus</name>
    <dbReference type="NCBI Taxonomy" id="1431903"/>
    <lineage>
        <taxon>Eukaryota</taxon>
        <taxon>Metazoa</taxon>
        <taxon>Ecdysozoa</taxon>
        <taxon>Arthropoda</taxon>
        <taxon>Hexapoda</taxon>
        <taxon>Insecta</taxon>
        <taxon>Pterygota</taxon>
        <taxon>Neoptera</taxon>
        <taxon>Endopterygota</taxon>
        <taxon>Coleoptera</taxon>
        <taxon>Polyphaga</taxon>
        <taxon>Cucujiformia</taxon>
        <taxon>Nitidulidae</taxon>
        <taxon>Meligethinae</taxon>
        <taxon>Brassicogethes</taxon>
    </lineage>
</organism>
<keyword evidence="1" id="KW-0472">Membrane</keyword>
<accession>A0A9P0AUK4</accession>
<dbReference type="Proteomes" id="UP001154078">
    <property type="component" value="Chromosome 1"/>
</dbReference>
<dbReference type="OrthoDB" id="7407406at2759"/>
<evidence type="ECO:0000313" key="3">
    <source>
        <dbReference type="Proteomes" id="UP001154078"/>
    </source>
</evidence>
<keyword evidence="3" id="KW-1185">Reference proteome</keyword>
<evidence type="ECO:0000256" key="1">
    <source>
        <dbReference type="SAM" id="Phobius"/>
    </source>
</evidence>
<dbReference type="AlphaFoldDB" id="A0A9P0AUK4"/>
<dbReference type="EMBL" id="OV121132">
    <property type="protein sequence ID" value="CAH0547496.1"/>
    <property type="molecule type" value="Genomic_DNA"/>
</dbReference>